<sequence length="508" mass="55933">MSNLSKRVLQGDFDGDSSDEDEVAMLQMVMASSYQQMQMQQNQQRSYVGSISGRSFIRRDRAATNERIYLHYFSEDPLFNEKIFRQHFWMAKPLFERILTQLQQHDDYFVQTSDAVGVAGLSGIHKMTATLSMLAYGMPADSVDECVKIRKSIAIESLKRFCRGVVEIFEPEYLRAPVIELDHETRECSTKEQDQLRGTVKENEYGSWMAATPSYRRGYKWKGNGGERPIQKVGRKETSFRQAMLSDRQPAGGGRSNGSEGDGIGKFPNEIDGRESRLDEVDDQALVAINGNQFRMGDLVAGSSRDSILGQDRVDLVNKLKGVHIDEGRGSILGGPQAHNSQLNPGPSLQNGPSPQKGGRDIDIINSALGCPLTQGLQLPSGPMVSSSPLVVETPKAAQCFNESNGFVDIHIFKASEAENTQPHKALVGYNCNKSGSKKGTIRKQTRNRSGDKEKGGFKAGLKSGKWKLEGTEENSLGLPKGRRILLSDSSNVDQVEAANPNGPPNGQ</sequence>
<name>A0ACB7YH12_9ERIC</name>
<proteinExistence type="predicted"/>
<accession>A0ACB7YH12</accession>
<gene>
    <name evidence="1" type="ORF">Vadar_025038</name>
</gene>
<evidence type="ECO:0000313" key="2">
    <source>
        <dbReference type="Proteomes" id="UP000828048"/>
    </source>
</evidence>
<keyword evidence="2" id="KW-1185">Reference proteome</keyword>
<organism evidence="1 2">
    <name type="scientific">Vaccinium darrowii</name>
    <dbReference type="NCBI Taxonomy" id="229202"/>
    <lineage>
        <taxon>Eukaryota</taxon>
        <taxon>Viridiplantae</taxon>
        <taxon>Streptophyta</taxon>
        <taxon>Embryophyta</taxon>
        <taxon>Tracheophyta</taxon>
        <taxon>Spermatophyta</taxon>
        <taxon>Magnoliopsida</taxon>
        <taxon>eudicotyledons</taxon>
        <taxon>Gunneridae</taxon>
        <taxon>Pentapetalae</taxon>
        <taxon>asterids</taxon>
        <taxon>Ericales</taxon>
        <taxon>Ericaceae</taxon>
        <taxon>Vaccinioideae</taxon>
        <taxon>Vaccinieae</taxon>
        <taxon>Vaccinium</taxon>
    </lineage>
</organism>
<evidence type="ECO:0000313" key="1">
    <source>
        <dbReference type="EMBL" id="KAH7852462.1"/>
    </source>
</evidence>
<protein>
    <submittedName>
        <fullName evidence="1">Uncharacterized protein</fullName>
    </submittedName>
</protein>
<dbReference type="EMBL" id="CM037158">
    <property type="protein sequence ID" value="KAH7852462.1"/>
    <property type="molecule type" value="Genomic_DNA"/>
</dbReference>
<comment type="caution">
    <text evidence="1">The sequence shown here is derived from an EMBL/GenBank/DDBJ whole genome shotgun (WGS) entry which is preliminary data.</text>
</comment>
<reference evidence="1 2" key="1">
    <citation type="journal article" date="2021" name="Hortic Res">
        <title>High-quality reference genome and annotation aids understanding of berry development for evergreen blueberry (Vaccinium darrowii).</title>
        <authorList>
            <person name="Yu J."/>
            <person name="Hulse-Kemp A.M."/>
            <person name="Babiker E."/>
            <person name="Staton M."/>
        </authorList>
    </citation>
    <scope>NUCLEOTIDE SEQUENCE [LARGE SCALE GENOMIC DNA]</scope>
    <source>
        <strain evidence="2">cv. NJ 8807/NJ 8810</strain>
        <tissue evidence="1">Young leaf</tissue>
    </source>
</reference>
<dbReference type="Proteomes" id="UP000828048">
    <property type="component" value="Chromosome 8"/>
</dbReference>